<dbReference type="Pfam" id="PF04616">
    <property type="entry name" value="Glyco_hydro_43"/>
    <property type="match status" value="1"/>
</dbReference>
<dbReference type="InterPro" id="IPR023296">
    <property type="entry name" value="Glyco_hydro_beta-prop_sf"/>
</dbReference>
<proteinExistence type="inferred from homology"/>
<comment type="caution">
    <text evidence="6">The sequence shown here is derived from an EMBL/GenBank/DDBJ whole genome shotgun (WGS) entry which is preliminary data.</text>
</comment>
<name>A0ABQ0NC80_9LACO</name>
<dbReference type="InterPro" id="IPR006710">
    <property type="entry name" value="Glyco_hydro_43"/>
</dbReference>
<evidence type="ECO:0000256" key="2">
    <source>
        <dbReference type="ARBA" id="ARBA00022801"/>
    </source>
</evidence>
<dbReference type="RefSeq" id="WP_021729892.1">
    <property type="nucleotide sequence ID" value="NZ_AVAI01000001.1"/>
</dbReference>
<dbReference type="EMBL" id="BDOR01000013">
    <property type="protein sequence ID" value="GBF02686.1"/>
    <property type="molecule type" value="Genomic_DNA"/>
</dbReference>
<reference evidence="6 7" key="1">
    <citation type="submission" date="2017-04" db="EMBL/GenBank/DDBJ databases">
        <title>In vitro and in silico characterization of Lactobacillus paraplantarum D2-1, a starter culture for soymilk fermentation.</title>
        <authorList>
            <person name="Endo A."/>
            <person name="Sasaki F."/>
            <person name="Maeno S."/>
            <person name="Kanesaki Y."/>
            <person name="Kubota E."/>
            <person name="Torres G.A."/>
            <person name="Tomita S."/>
            <person name="Nakagawa J."/>
        </authorList>
    </citation>
    <scope>NUCLEOTIDE SEQUENCE [LARGE SCALE GENOMIC DNA]</scope>
    <source>
        <strain evidence="6 7">D2-1</strain>
    </source>
</reference>
<comment type="similarity">
    <text evidence="1 4">Belongs to the glycosyl hydrolase 43 family.</text>
</comment>
<keyword evidence="7" id="KW-1185">Reference proteome</keyword>
<dbReference type="Pfam" id="PF17851">
    <property type="entry name" value="GH43_C2"/>
    <property type="match status" value="1"/>
</dbReference>
<evidence type="ECO:0000256" key="1">
    <source>
        <dbReference type="ARBA" id="ARBA00009865"/>
    </source>
</evidence>
<dbReference type="Gene3D" id="2.60.120.200">
    <property type="match status" value="1"/>
</dbReference>
<dbReference type="PANTHER" id="PTHR42812:SF12">
    <property type="entry name" value="BETA-XYLOSIDASE-RELATED"/>
    <property type="match status" value="1"/>
</dbReference>
<gene>
    <name evidence="6" type="ORF">LPPLD21_02236</name>
</gene>
<sequence>MIKTFTNPIIPGFSPDASVLRVDDDYYLTTSTFEWWPGIEIYHSKDLVNWEIIDNPLTRMAQADLRGNYNSGSIWAPHLSYSANKFWLIYTNVKTTGTYKDTLNYVITADNIGGRWSEPTFVNASGFDPCLFHDDDGKSYVINMLFDHRLNEDNFEGLVIQQFNLQSRQLVGERVKFYQGTSLGVCEGPQMIKKDDWYYLLCAAGGTGYSHAATVARSKNILGPYETSPYHPLLSTKNIATSELQKAGHASFVKVTDNEWYIVHISARPIRVLSKQRGNCPLGRETSMQKLVWQSGWPRLANLTAIPDVHVEMPSIACHIQQRQDYSERIEFNKLTKISQMPKSMKSLRIPLDRQMSLTAHPGFLRLVGRESITSLHEQSLLARRWQSLDFRVETAFEFNPKNFQQIAGLILFYDTDNYQYLQMSHDERGHCNSLQIEEGKVGIHRYISEQVNLKNVINEIKLAVNVTGGLSQFEYSIDNQWHRIGKQNSSEYLSDDYIKNKGKLAFTGAMVGICVQDLDQHHAHADFKYFDYQEIHK</sequence>
<keyword evidence="3 4" id="KW-0326">Glycosidase</keyword>
<protein>
    <submittedName>
        <fullName evidence="6">Beta-xylosidase</fullName>
    </submittedName>
</protein>
<keyword evidence="2 4" id="KW-0378">Hydrolase</keyword>
<evidence type="ECO:0000313" key="7">
    <source>
        <dbReference type="Proteomes" id="UP000236162"/>
    </source>
</evidence>
<evidence type="ECO:0000256" key="3">
    <source>
        <dbReference type="ARBA" id="ARBA00023295"/>
    </source>
</evidence>
<dbReference type="InterPro" id="IPR041542">
    <property type="entry name" value="GH43_C2"/>
</dbReference>
<dbReference type="SUPFAM" id="SSF49899">
    <property type="entry name" value="Concanavalin A-like lectins/glucanases"/>
    <property type="match status" value="1"/>
</dbReference>
<dbReference type="Proteomes" id="UP000236162">
    <property type="component" value="Unassembled WGS sequence"/>
</dbReference>
<dbReference type="Gene3D" id="2.115.10.20">
    <property type="entry name" value="Glycosyl hydrolase domain, family 43"/>
    <property type="match status" value="1"/>
</dbReference>
<dbReference type="PANTHER" id="PTHR42812">
    <property type="entry name" value="BETA-XYLOSIDASE"/>
    <property type="match status" value="1"/>
</dbReference>
<accession>A0ABQ0NC80</accession>
<dbReference type="CDD" id="cd09000">
    <property type="entry name" value="GH43_SXA-like"/>
    <property type="match status" value="1"/>
</dbReference>
<dbReference type="InterPro" id="IPR013320">
    <property type="entry name" value="ConA-like_dom_sf"/>
</dbReference>
<evidence type="ECO:0000256" key="4">
    <source>
        <dbReference type="RuleBase" id="RU361187"/>
    </source>
</evidence>
<dbReference type="InterPro" id="IPR051795">
    <property type="entry name" value="Glycosyl_Hydrlase_43"/>
</dbReference>
<evidence type="ECO:0000259" key="5">
    <source>
        <dbReference type="Pfam" id="PF17851"/>
    </source>
</evidence>
<organism evidence="6 7">
    <name type="scientific">Lactiplantibacillus paraplantarum</name>
    <dbReference type="NCBI Taxonomy" id="60520"/>
    <lineage>
        <taxon>Bacteria</taxon>
        <taxon>Bacillati</taxon>
        <taxon>Bacillota</taxon>
        <taxon>Bacilli</taxon>
        <taxon>Lactobacillales</taxon>
        <taxon>Lactobacillaceae</taxon>
        <taxon>Lactiplantibacillus</taxon>
    </lineage>
</organism>
<evidence type="ECO:0000313" key="6">
    <source>
        <dbReference type="EMBL" id="GBF02686.1"/>
    </source>
</evidence>
<feature type="domain" description="Beta-xylosidase C-terminal Concanavalin A-like" evidence="5">
    <location>
        <begin position="346"/>
        <end position="534"/>
    </location>
</feature>
<dbReference type="SUPFAM" id="SSF75005">
    <property type="entry name" value="Arabinanase/levansucrase/invertase"/>
    <property type="match status" value="1"/>
</dbReference>